<organism evidence="6 7">
    <name type="scientific">Candidatus Gallipaludibacter merdavium</name>
    <dbReference type="NCBI Taxonomy" id="2840839"/>
    <lineage>
        <taxon>Bacteria</taxon>
        <taxon>Pseudomonadati</taxon>
        <taxon>Bacteroidota</taxon>
        <taxon>Bacteroidia</taxon>
        <taxon>Bacteroidales</taxon>
        <taxon>Candidatus Gallipaludibacter</taxon>
    </lineage>
</organism>
<dbReference type="Pfam" id="PF12833">
    <property type="entry name" value="HTH_18"/>
    <property type="match status" value="1"/>
</dbReference>
<feature type="region of interest" description="Disordered" evidence="4">
    <location>
        <begin position="261"/>
        <end position="289"/>
    </location>
</feature>
<reference evidence="6" key="2">
    <citation type="journal article" date="2021" name="PeerJ">
        <title>Extensive microbial diversity within the chicken gut microbiome revealed by metagenomics and culture.</title>
        <authorList>
            <person name="Gilroy R."/>
            <person name="Ravi A."/>
            <person name="Getino M."/>
            <person name="Pursley I."/>
            <person name="Horton D.L."/>
            <person name="Alikhan N.F."/>
            <person name="Baker D."/>
            <person name="Gharbi K."/>
            <person name="Hall N."/>
            <person name="Watson M."/>
            <person name="Adriaenssens E.M."/>
            <person name="Foster-Nyarko E."/>
            <person name="Jarju S."/>
            <person name="Secka A."/>
            <person name="Antonio M."/>
            <person name="Oren A."/>
            <person name="Chaudhuri R.R."/>
            <person name="La Ragione R."/>
            <person name="Hildebrand F."/>
            <person name="Pallen M.J."/>
        </authorList>
    </citation>
    <scope>NUCLEOTIDE SEQUENCE</scope>
    <source>
        <strain evidence="6">G3-3990</strain>
    </source>
</reference>
<evidence type="ECO:0000313" key="6">
    <source>
        <dbReference type="EMBL" id="MBO8460401.1"/>
    </source>
</evidence>
<evidence type="ECO:0000256" key="2">
    <source>
        <dbReference type="ARBA" id="ARBA00023125"/>
    </source>
</evidence>
<evidence type="ECO:0000256" key="3">
    <source>
        <dbReference type="ARBA" id="ARBA00023163"/>
    </source>
</evidence>
<sequence>MKAPELHSEAPFFTVSYTHTTQRELFERHFKVIKIISGHALFTAQQHTLCVKSNEYAFVTPGGFSKIKMFPAKNQAFRLICLNFTDKIINKHVRLHGITGSPSHKMDCFEKIRPDAWLDALFASLNAYCNKQDQPDNDLLRIKQEECLYILSQRHPDLYLSLYAKRNHQRQDLNSFMEKNYMYNAPLERFAELSGRSLSTFRRECMELSGMTPAQWITEKRLEKAYQKLTQENCQPSTIFNELGFETLAHFSRKFKQRYGFPPSKAKPTATETPANNGQAPLCHNRHEE</sequence>
<evidence type="ECO:0000259" key="5">
    <source>
        <dbReference type="PROSITE" id="PS01124"/>
    </source>
</evidence>
<proteinExistence type="predicted"/>
<accession>A0A9D9HUF6</accession>
<evidence type="ECO:0000313" key="7">
    <source>
        <dbReference type="Proteomes" id="UP000823641"/>
    </source>
</evidence>
<dbReference type="PROSITE" id="PS01124">
    <property type="entry name" value="HTH_ARAC_FAMILY_2"/>
    <property type="match status" value="1"/>
</dbReference>
<gene>
    <name evidence="6" type="ORF">IAA73_08735</name>
</gene>
<dbReference type="InterPro" id="IPR054015">
    <property type="entry name" value="ExsA-like_N"/>
</dbReference>
<evidence type="ECO:0000256" key="4">
    <source>
        <dbReference type="SAM" id="MobiDB-lite"/>
    </source>
</evidence>
<keyword evidence="1" id="KW-0805">Transcription regulation</keyword>
<protein>
    <submittedName>
        <fullName evidence="6">Helix-turn-helix transcriptional regulator</fullName>
    </submittedName>
</protein>
<feature type="compositionally biased region" description="Polar residues" evidence="4">
    <location>
        <begin position="270"/>
        <end position="279"/>
    </location>
</feature>
<name>A0A9D9HUF6_9BACT</name>
<dbReference type="Proteomes" id="UP000823641">
    <property type="component" value="Unassembled WGS sequence"/>
</dbReference>
<dbReference type="EMBL" id="JADIMG010000084">
    <property type="protein sequence ID" value="MBO8460401.1"/>
    <property type="molecule type" value="Genomic_DNA"/>
</dbReference>
<dbReference type="GO" id="GO:0043565">
    <property type="term" value="F:sequence-specific DNA binding"/>
    <property type="evidence" value="ECO:0007669"/>
    <property type="project" value="InterPro"/>
</dbReference>
<keyword evidence="2" id="KW-0238">DNA-binding</keyword>
<dbReference type="PANTHER" id="PTHR47504:SF5">
    <property type="entry name" value="RIGHT ORIGIN-BINDING PROTEIN"/>
    <property type="match status" value="1"/>
</dbReference>
<dbReference type="PANTHER" id="PTHR47504">
    <property type="entry name" value="RIGHT ORIGIN-BINDING PROTEIN"/>
    <property type="match status" value="1"/>
</dbReference>
<dbReference type="Gene3D" id="1.10.10.60">
    <property type="entry name" value="Homeodomain-like"/>
    <property type="match status" value="1"/>
</dbReference>
<feature type="domain" description="HTH araC/xylS-type" evidence="5">
    <location>
        <begin position="171"/>
        <end position="269"/>
    </location>
</feature>
<dbReference type="InterPro" id="IPR009057">
    <property type="entry name" value="Homeodomain-like_sf"/>
</dbReference>
<dbReference type="InterPro" id="IPR018060">
    <property type="entry name" value="HTH_AraC"/>
</dbReference>
<dbReference type="GO" id="GO:0003700">
    <property type="term" value="F:DNA-binding transcription factor activity"/>
    <property type="evidence" value="ECO:0007669"/>
    <property type="project" value="InterPro"/>
</dbReference>
<dbReference type="InterPro" id="IPR050959">
    <property type="entry name" value="MarA-like"/>
</dbReference>
<dbReference type="Pfam" id="PF22200">
    <property type="entry name" value="ExsA_N"/>
    <property type="match status" value="1"/>
</dbReference>
<dbReference type="SMART" id="SM00342">
    <property type="entry name" value="HTH_ARAC"/>
    <property type="match status" value="1"/>
</dbReference>
<evidence type="ECO:0000256" key="1">
    <source>
        <dbReference type="ARBA" id="ARBA00023015"/>
    </source>
</evidence>
<reference evidence="6" key="1">
    <citation type="submission" date="2020-10" db="EMBL/GenBank/DDBJ databases">
        <authorList>
            <person name="Gilroy R."/>
        </authorList>
    </citation>
    <scope>NUCLEOTIDE SEQUENCE</scope>
    <source>
        <strain evidence="6">G3-3990</strain>
    </source>
</reference>
<dbReference type="AlphaFoldDB" id="A0A9D9HUF6"/>
<dbReference type="SUPFAM" id="SSF46689">
    <property type="entry name" value="Homeodomain-like"/>
    <property type="match status" value="1"/>
</dbReference>
<keyword evidence="3" id="KW-0804">Transcription</keyword>
<comment type="caution">
    <text evidence="6">The sequence shown here is derived from an EMBL/GenBank/DDBJ whole genome shotgun (WGS) entry which is preliminary data.</text>
</comment>